<dbReference type="EMBL" id="CP093327">
    <property type="protein sequence ID" value="UNK47764.1"/>
    <property type="molecule type" value="Genomic_DNA"/>
</dbReference>
<dbReference type="NCBIfam" id="NF005559">
    <property type="entry name" value="PRK07231.1"/>
    <property type="match status" value="1"/>
</dbReference>
<dbReference type="Gene3D" id="3.40.50.720">
    <property type="entry name" value="NAD(P)-binding Rossmann-like Domain"/>
    <property type="match status" value="1"/>
</dbReference>
<evidence type="ECO:0000313" key="6">
    <source>
        <dbReference type="Proteomes" id="UP000829069"/>
    </source>
</evidence>
<evidence type="ECO:0000313" key="5">
    <source>
        <dbReference type="EMBL" id="UNK47764.1"/>
    </source>
</evidence>
<dbReference type="GO" id="GO:0047936">
    <property type="term" value="F:glucose 1-dehydrogenase [NAD(P)+] activity"/>
    <property type="evidence" value="ECO:0007669"/>
    <property type="project" value="UniProtKB-EC"/>
</dbReference>
<name>A0ABY3WJD1_9MICC</name>
<dbReference type="EC" id="1.1.1.47" evidence="5"/>
<dbReference type="InterPro" id="IPR002347">
    <property type="entry name" value="SDR_fam"/>
</dbReference>
<sequence length="249" mass="26378">MGRLQDKVAIITGGAAGIGLTTVRLFLEEGAVVVFTDVDAERGRSIEAELASDRAVFESHDVADEARWREIVGSAAQRFGGVDVLFNNAGIYRIASLAESTVAEWERMFAVNVTGSFLGLKHVLPEMARRGGGAVVNASSVAGIIGAPDHAAYGASKGAIRTLTKDAAAEYARWNVRVNSIHPGYIRTAMSDYASATTKLSVEELGRMYPLGRMGDPIEVARAVLFLASDEASFITGVELPIDGGFTAL</sequence>
<dbReference type="InterPro" id="IPR020904">
    <property type="entry name" value="Sc_DH/Rdtase_CS"/>
</dbReference>
<dbReference type="PANTHER" id="PTHR24321">
    <property type="entry name" value="DEHYDROGENASES, SHORT CHAIN"/>
    <property type="match status" value="1"/>
</dbReference>
<accession>A0ABY3WJD1</accession>
<keyword evidence="6" id="KW-1185">Reference proteome</keyword>
<dbReference type="PRINTS" id="PR00080">
    <property type="entry name" value="SDRFAMILY"/>
</dbReference>
<dbReference type="PROSITE" id="PS00061">
    <property type="entry name" value="ADH_SHORT"/>
    <property type="match status" value="1"/>
</dbReference>
<dbReference type="RefSeq" id="WP_241915463.1">
    <property type="nucleotide sequence ID" value="NZ_CP093327.1"/>
</dbReference>
<dbReference type="Pfam" id="PF13561">
    <property type="entry name" value="adh_short_C2"/>
    <property type="match status" value="1"/>
</dbReference>
<dbReference type="InterPro" id="IPR036291">
    <property type="entry name" value="NAD(P)-bd_dom_sf"/>
</dbReference>
<dbReference type="PRINTS" id="PR00081">
    <property type="entry name" value="GDHRDH"/>
</dbReference>
<dbReference type="InterPro" id="IPR057326">
    <property type="entry name" value="KR_dom"/>
</dbReference>
<evidence type="ECO:0000256" key="1">
    <source>
        <dbReference type="ARBA" id="ARBA00006484"/>
    </source>
</evidence>
<keyword evidence="5" id="KW-0614">Plasmid</keyword>
<keyword evidence="2 5" id="KW-0560">Oxidoreductase</keyword>
<dbReference type="SMART" id="SM00822">
    <property type="entry name" value="PKS_KR"/>
    <property type="match status" value="1"/>
</dbReference>
<geneLocation type="plasmid" evidence="5 6">
    <name>p1</name>
</geneLocation>
<evidence type="ECO:0000256" key="3">
    <source>
        <dbReference type="ARBA" id="ARBA00023027"/>
    </source>
</evidence>
<reference evidence="5 6" key="1">
    <citation type="submission" date="2022-03" db="EMBL/GenBank/DDBJ databases">
        <title>Isotopic signatures of nitrous oxide derived from detoxification processes.</title>
        <authorList>
            <person name="Behrendt U."/>
            <person name="Buchen C."/>
            <person name="Well R."/>
            <person name="Ulrich A."/>
            <person name="Rohe L."/>
            <person name="Kolb S."/>
            <person name="Schloter M."/>
            <person name="Horn M.A."/>
            <person name="Augustin J."/>
        </authorList>
    </citation>
    <scope>NUCLEOTIDE SEQUENCE [LARGE SCALE GENOMIC DNA]</scope>
    <source>
        <strain evidence="5 6">S4-C24</strain>
        <plasmid evidence="5 6">p1</plasmid>
    </source>
</reference>
<evidence type="ECO:0000256" key="2">
    <source>
        <dbReference type="ARBA" id="ARBA00023002"/>
    </source>
</evidence>
<proteinExistence type="inferred from homology"/>
<protein>
    <submittedName>
        <fullName evidence="5">Glucose 1-dehydrogenase</fullName>
        <ecNumber evidence="5">1.1.1.47</ecNumber>
    </submittedName>
</protein>
<dbReference type="Proteomes" id="UP000829069">
    <property type="component" value="Plasmid p1"/>
</dbReference>
<organism evidence="5 6">
    <name type="scientific">Arthrobacter sulfonylureivorans</name>
    <dbReference type="NCBI Taxonomy" id="2486855"/>
    <lineage>
        <taxon>Bacteria</taxon>
        <taxon>Bacillati</taxon>
        <taxon>Actinomycetota</taxon>
        <taxon>Actinomycetes</taxon>
        <taxon>Micrococcales</taxon>
        <taxon>Micrococcaceae</taxon>
        <taxon>Arthrobacter</taxon>
    </lineage>
</organism>
<gene>
    <name evidence="5" type="ORF">MNQ99_18750</name>
</gene>
<comment type="similarity">
    <text evidence="1">Belongs to the short-chain dehydrogenases/reductases (SDR) family.</text>
</comment>
<dbReference type="PANTHER" id="PTHR24321:SF8">
    <property type="entry name" value="ESTRADIOL 17-BETA-DEHYDROGENASE 8-RELATED"/>
    <property type="match status" value="1"/>
</dbReference>
<feature type="domain" description="Ketoreductase" evidence="4">
    <location>
        <begin position="7"/>
        <end position="189"/>
    </location>
</feature>
<dbReference type="SUPFAM" id="SSF51735">
    <property type="entry name" value="NAD(P)-binding Rossmann-fold domains"/>
    <property type="match status" value="1"/>
</dbReference>
<evidence type="ECO:0000259" key="4">
    <source>
        <dbReference type="SMART" id="SM00822"/>
    </source>
</evidence>
<keyword evidence="3" id="KW-0520">NAD</keyword>